<dbReference type="EMBL" id="GBXM01100213">
    <property type="protein sequence ID" value="JAH08364.1"/>
    <property type="molecule type" value="Transcribed_RNA"/>
</dbReference>
<name>A0A0E9PV45_ANGAN</name>
<proteinExistence type="predicted"/>
<organism evidence="1">
    <name type="scientific">Anguilla anguilla</name>
    <name type="common">European freshwater eel</name>
    <name type="synonym">Muraena anguilla</name>
    <dbReference type="NCBI Taxonomy" id="7936"/>
    <lineage>
        <taxon>Eukaryota</taxon>
        <taxon>Metazoa</taxon>
        <taxon>Chordata</taxon>
        <taxon>Craniata</taxon>
        <taxon>Vertebrata</taxon>
        <taxon>Euteleostomi</taxon>
        <taxon>Actinopterygii</taxon>
        <taxon>Neopterygii</taxon>
        <taxon>Teleostei</taxon>
        <taxon>Anguilliformes</taxon>
        <taxon>Anguillidae</taxon>
        <taxon>Anguilla</taxon>
    </lineage>
</organism>
<sequence>MFQKYYSVPPLSQHSANDIFALKTQLSE</sequence>
<reference evidence="1" key="1">
    <citation type="submission" date="2014-11" db="EMBL/GenBank/DDBJ databases">
        <authorList>
            <person name="Amaro Gonzalez C."/>
        </authorList>
    </citation>
    <scope>NUCLEOTIDE SEQUENCE</scope>
</reference>
<accession>A0A0E9PV45</accession>
<protein>
    <submittedName>
        <fullName evidence="1">Uncharacterized protein</fullName>
    </submittedName>
</protein>
<evidence type="ECO:0000313" key="1">
    <source>
        <dbReference type="EMBL" id="JAH08364.1"/>
    </source>
</evidence>
<reference evidence="1" key="2">
    <citation type="journal article" date="2015" name="Fish Shellfish Immunol.">
        <title>Early steps in the European eel (Anguilla anguilla)-Vibrio vulnificus interaction in the gills: Role of the RtxA13 toxin.</title>
        <authorList>
            <person name="Callol A."/>
            <person name="Pajuelo D."/>
            <person name="Ebbesson L."/>
            <person name="Teles M."/>
            <person name="MacKenzie S."/>
            <person name="Amaro C."/>
        </authorList>
    </citation>
    <scope>NUCLEOTIDE SEQUENCE</scope>
</reference>
<dbReference type="AlphaFoldDB" id="A0A0E9PV45"/>